<evidence type="ECO:0000256" key="2">
    <source>
        <dbReference type="ARBA" id="ARBA00023315"/>
    </source>
</evidence>
<dbReference type="PANTHER" id="PTHR43877:SF8">
    <property type="entry name" value="N-ACETYLGLUTAMATE SYNTHASE-RELATED"/>
    <property type="match status" value="1"/>
</dbReference>
<dbReference type="Gene3D" id="3.40.630.30">
    <property type="match status" value="1"/>
</dbReference>
<keyword evidence="5" id="KW-1185">Reference proteome</keyword>
<dbReference type="SUPFAM" id="SSF55729">
    <property type="entry name" value="Acyl-CoA N-acyltransferases (Nat)"/>
    <property type="match status" value="1"/>
</dbReference>
<dbReference type="EC" id="2.3.1.1" evidence="4"/>
<evidence type="ECO:0000256" key="1">
    <source>
        <dbReference type="ARBA" id="ARBA00022679"/>
    </source>
</evidence>
<dbReference type="EMBL" id="CP036261">
    <property type="protein sequence ID" value="QDS90978.1"/>
    <property type="molecule type" value="Genomic_DNA"/>
</dbReference>
<dbReference type="PROSITE" id="PS51186">
    <property type="entry name" value="GNAT"/>
    <property type="match status" value="1"/>
</dbReference>
<keyword evidence="2 4" id="KW-0012">Acyltransferase</keyword>
<dbReference type="RefSeq" id="WP_145348693.1">
    <property type="nucleotide sequence ID" value="NZ_CP036261.1"/>
</dbReference>
<dbReference type="InterPro" id="IPR050832">
    <property type="entry name" value="Bact_Acetyltransf"/>
</dbReference>
<feature type="domain" description="N-acetyltransferase" evidence="3">
    <location>
        <begin position="3"/>
        <end position="136"/>
    </location>
</feature>
<dbReference type="Pfam" id="PF00583">
    <property type="entry name" value="Acetyltransf_1"/>
    <property type="match status" value="1"/>
</dbReference>
<dbReference type="AlphaFoldDB" id="A0A517M7X1"/>
<dbReference type="PANTHER" id="PTHR43877">
    <property type="entry name" value="AMINOALKYLPHOSPHONATE N-ACETYLTRANSFERASE-RELATED-RELATED"/>
    <property type="match status" value="1"/>
</dbReference>
<sequence length="137" mass="15695">MSVTIREAAVDDAAVIWEFLEPFFADRLLLRRSEEEVQVLSKHGFVAFEADVCIGFAAVEIYSRKLAEIQCLAVSERFRNQGIGHELVRRCAMRARELGVMEVMAISSSERFLQSCGFDYALPDQKKALFYQLRPRE</sequence>
<keyword evidence="1 4" id="KW-0808">Transferase</keyword>
<dbReference type="Proteomes" id="UP000319557">
    <property type="component" value="Chromosome"/>
</dbReference>
<dbReference type="OrthoDB" id="9775804at2"/>
<dbReference type="CDD" id="cd04301">
    <property type="entry name" value="NAT_SF"/>
    <property type="match status" value="1"/>
</dbReference>
<dbReference type="GO" id="GO:0016747">
    <property type="term" value="F:acyltransferase activity, transferring groups other than amino-acyl groups"/>
    <property type="evidence" value="ECO:0007669"/>
    <property type="project" value="InterPro"/>
</dbReference>
<organism evidence="4 5">
    <name type="scientific">Rosistilla ulvae</name>
    <dbReference type="NCBI Taxonomy" id="1930277"/>
    <lineage>
        <taxon>Bacteria</taxon>
        <taxon>Pseudomonadati</taxon>
        <taxon>Planctomycetota</taxon>
        <taxon>Planctomycetia</taxon>
        <taxon>Pirellulales</taxon>
        <taxon>Pirellulaceae</taxon>
        <taxon>Rosistilla</taxon>
    </lineage>
</organism>
<gene>
    <name evidence="4" type="primary">argA</name>
    <name evidence="4" type="ORF">EC9_51970</name>
</gene>
<evidence type="ECO:0000259" key="3">
    <source>
        <dbReference type="PROSITE" id="PS51186"/>
    </source>
</evidence>
<accession>A0A517M7X1</accession>
<dbReference type="InterPro" id="IPR000182">
    <property type="entry name" value="GNAT_dom"/>
</dbReference>
<reference evidence="4 5" key="1">
    <citation type="submission" date="2019-02" db="EMBL/GenBank/DDBJ databases">
        <title>Deep-cultivation of Planctomycetes and their phenomic and genomic characterization uncovers novel biology.</title>
        <authorList>
            <person name="Wiegand S."/>
            <person name="Jogler M."/>
            <person name="Boedeker C."/>
            <person name="Pinto D."/>
            <person name="Vollmers J."/>
            <person name="Rivas-Marin E."/>
            <person name="Kohn T."/>
            <person name="Peeters S.H."/>
            <person name="Heuer A."/>
            <person name="Rast P."/>
            <person name="Oberbeckmann S."/>
            <person name="Bunk B."/>
            <person name="Jeske O."/>
            <person name="Meyerdierks A."/>
            <person name="Storesund J.E."/>
            <person name="Kallscheuer N."/>
            <person name="Luecker S."/>
            <person name="Lage O.M."/>
            <person name="Pohl T."/>
            <person name="Merkel B.J."/>
            <person name="Hornburger P."/>
            <person name="Mueller R.-W."/>
            <person name="Bruemmer F."/>
            <person name="Labrenz M."/>
            <person name="Spormann A.M."/>
            <person name="Op den Camp H."/>
            <person name="Overmann J."/>
            <person name="Amann R."/>
            <person name="Jetten M.S.M."/>
            <person name="Mascher T."/>
            <person name="Medema M.H."/>
            <person name="Devos D.P."/>
            <person name="Kaster A.-K."/>
            <person name="Ovreas L."/>
            <person name="Rohde M."/>
            <person name="Galperin M.Y."/>
            <person name="Jogler C."/>
        </authorList>
    </citation>
    <scope>NUCLEOTIDE SEQUENCE [LARGE SCALE GENOMIC DNA]</scope>
    <source>
        <strain evidence="4 5">EC9</strain>
    </source>
</reference>
<protein>
    <submittedName>
        <fullName evidence="4">Amino-acid acetyltransferase</fullName>
        <ecNumber evidence="4">2.3.1.1</ecNumber>
    </submittedName>
</protein>
<dbReference type="KEGG" id="ruv:EC9_51970"/>
<proteinExistence type="predicted"/>
<evidence type="ECO:0000313" key="5">
    <source>
        <dbReference type="Proteomes" id="UP000319557"/>
    </source>
</evidence>
<dbReference type="InterPro" id="IPR016181">
    <property type="entry name" value="Acyl_CoA_acyltransferase"/>
</dbReference>
<name>A0A517M7X1_9BACT</name>
<evidence type="ECO:0000313" key="4">
    <source>
        <dbReference type="EMBL" id="QDS90978.1"/>
    </source>
</evidence>